<dbReference type="InterPro" id="IPR029510">
    <property type="entry name" value="Ald_DH_CS_GLU"/>
</dbReference>
<dbReference type="InterPro" id="IPR016163">
    <property type="entry name" value="Ald_DH_C"/>
</dbReference>
<proteinExistence type="inferred from homology"/>
<keyword evidence="9" id="KW-1185">Reference proteome</keyword>
<evidence type="ECO:0000256" key="4">
    <source>
        <dbReference type="ARBA" id="ARBA00023097"/>
    </source>
</evidence>
<dbReference type="InterPro" id="IPR016161">
    <property type="entry name" value="Ald_DH/histidinol_DH"/>
</dbReference>
<protein>
    <submittedName>
        <fullName evidence="8">Succinate-semialdehyde dehydrogenase</fullName>
        <ecNumber evidence="8">1.2.1.-</ecNumber>
    </submittedName>
</protein>
<comment type="similarity">
    <text evidence="1 6">Belongs to the aldehyde dehydrogenase family.</text>
</comment>
<dbReference type="PROSITE" id="PS00687">
    <property type="entry name" value="ALDEHYDE_DEHYDR_GLU"/>
    <property type="match status" value="1"/>
</dbReference>
<dbReference type="PROSITE" id="PS00070">
    <property type="entry name" value="ALDEHYDE_DEHYDR_CYS"/>
    <property type="match status" value="1"/>
</dbReference>
<keyword evidence="4" id="KW-0558">Oxidation</keyword>
<feature type="active site" evidence="5">
    <location>
        <position position="256"/>
    </location>
</feature>
<evidence type="ECO:0000256" key="1">
    <source>
        <dbReference type="ARBA" id="ARBA00009986"/>
    </source>
</evidence>
<dbReference type="FunFam" id="3.40.605.10:FF:000026">
    <property type="entry name" value="Aldehyde dehydrogenase, putative"/>
    <property type="match status" value="1"/>
</dbReference>
<dbReference type="Proteomes" id="UP000435138">
    <property type="component" value="Unassembled WGS sequence"/>
</dbReference>
<dbReference type="Pfam" id="PF00171">
    <property type="entry name" value="Aldedh"/>
    <property type="match status" value="1"/>
</dbReference>
<evidence type="ECO:0000256" key="6">
    <source>
        <dbReference type="RuleBase" id="RU003345"/>
    </source>
</evidence>
<dbReference type="InterPro" id="IPR010102">
    <property type="entry name" value="Succ_semiAld_DH"/>
</dbReference>
<dbReference type="PANTHER" id="PTHR43353">
    <property type="entry name" value="SUCCINATE-SEMIALDEHYDE DEHYDROGENASE, MITOCHONDRIAL"/>
    <property type="match status" value="1"/>
</dbReference>
<dbReference type="NCBIfam" id="TIGR01780">
    <property type="entry name" value="SSADH"/>
    <property type="match status" value="1"/>
</dbReference>
<dbReference type="SUPFAM" id="SSF53720">
    <property type="entry name" value="ALDH-like"/>
    <property type="match status" value="1"/>
</dbReference>
<sequence length="484" mass="50849">MLGLSDANLFRTGCLIGGEWRDASNGARMAVVNPANGEVIAQVPDNTADDTAQAIAAAEKALPEWRARPAAERAKLLERWSALLAEHTEDLARILTLEQGKPLSEARGEIAYGNAFIKWFAEEARRIGGSTIPSPTAGRRIMVMKEAVGVCAIITPWNFPNAMITRKVAPALAAGCTVVIKPSDFTPLSALALAVLAERAGIPAGVINVLTGKPEAIGGVLTASPVVRKLSFTGSTRVGSLLMQQCAGTVKRLSLELGGNAPFIVFDDADLDLAVEGALQSKFRNGGQTCVCANRILVQSGVYDAFSEKLAARVSAMKVGDGLTDGMDIGPMINSAAVEKINRHVADALAKGAKVISSAASGPEGAQFVTPVVLSGANTDMMLAQEETFGPVAPLFRFETEDEAIRIANDTPFGLASYFYTRDLARAFRVGEALETGMVGLNTGLISTEVAPFGGVKQSGLGREGSMLGIDEYLETKTFHIGGL</sequence>
<dbReference type="PANTHER" id="PTHR43353:SF5">
    <property type="entry name" value="SUCCINATE-SEMIALDEHYDE DEHYDROGENASE, MITOCHONDRIAL"/>
    <property type="match status" value="1"/>
</dbReference>
<name>A0A6A8A6U7_9HYPH</name>
<comment type="caution">
    <text evidence="8">The sequence shown here is derived from an EMBL/GenBank/DDBJ whole genome shotgun (WGS) entry which is preliminary data.</text>
</comment>
<keyword evidence="2" id="KW-0630">Potassium</keyword>
<keyword evidence="3 6" id="KW-0560">Oxidoreductase</keyword>
<dbReference type="EMBL" id="WIXI01000043">
    <property type="protein sequence ID" value="MQY47025.1"/>
    <property type="molecule type" value="Genomic_DNA"/>
</dbReference>
<dbReference type="EC" id="1.2.1.-" evidence="8"/>
<feature type="domain" description="Aldehyde dehydrogenase" evidence="7">
    <location>
        <begin position="20"/>
        <end position="478"/>
    </location>
</feature>
<dbReference type="AlphaFoldDB" id="A0A6A8A6U7"/>
<dbReference type="InterPro" id="IPR050740">
    <property type="entry name" value="Aldehyde_DH_Superfamily"/>
</dbReference>
<dbReference type="Gene3D" id="3.40.309.10">
    <property type="entry name" value="Aldehyde Dehydrogenase, Chain A, domain 2"/>
    <property type="match status" value="1"/>
</dbReference>
<evidence type="ECO:0000313" key="9">
    <source>
        <dbReference type="Proteomes" id="UP000435138"/>
    </source>
</evidence>
<dbReference type="FunFam" id="3.40.309.10:FF:000004">
    <property type="entry name" value="Succinate-semialdehyde dehydrogenase I"/>
    <property type="match status" value="1"/>
</dbReference>
<gene>
    <name evidence="8" type="ORF">GAO09_13385</name>
</gene>
<dbReference type="FunFam" id="3.40.605.10:FF:000005">
    <property type="entry name" value="Succinate-semialdehyde dehydrogenase I"/>
    <property type="match status" value="1"/>
</dbReference>
<dbReference type="InterPro" id="IPR016160">
    <property type="entry name" value="Ald_DH_CS_CYS"/>
</dbReference>
<dbReference type="InterPro" id="IPR016162">
    <property type="entry name" value="Ald_DH_N"/>
</dbReference>
<accession>A0A6A8A6U7</accession>
<dbReference type="GO" id="GO:0004777">
    <property type="term" value="F:succinate-semialdehyde dehydrogenase (NAD+) activity"/>
    <property type="evidence" value="ECO:0007669"/>
    <property type="project" value="TreeGrafter"/>
</dbReference>
<dbReference type="CDD" id="cd07103">
    <property type="entry name" value="ALDH_F5_SSADH_GabD"/>
    <property type="match status" value="1"/>
</dbReference>
<dbReference type="GO" id="GO:0009450">
    <property type="term" value="P:gamma-aminobutyric acid catabolic process"/>
    <property type="evidence" value="ECO:0007669"/>
    <property type="project" value="InterPro"/>
</dbReference>
<evidence type="ECO:0000256" key="3">
    <source>
        <dbReference type="ARBA" id="ARBA00023002"/>
    </source>
</evidence>
<evidence type="ECO:0000259" key="7">
    <source>
        <dbReference type="Pfam" id="PF00171"/>
    </source>
</evidence>
<dbReference type="RefSeq" id="WP_153354502.1">
    <property type="nucleotide sequence ID" value="NZ_JAYKOO010000002.1"/>
</dbReference>
<dbReference type="InterPro" id="IPR015590">
    <property type="entry name" value="Aldehyde_DH_dom"/>
</dbReference>
<evidence type="ECO:0000256" key="5">
    <source>
        <dbReference type="PROSITE-ProRule" id="PRU10007"/>
    </source>
</evidence>
<organism evidence="8 9">
    <name type="scientific">Endobacterium cereale</name>
    <dbReference type="NCBI Taxonomy" id="2663029"/>
    <lineage>
        <taxon>Bacteria</taxon>
        <taxon>Pseudomonadati</taxon>
        <taxon>Pseudomonadota</taxon>
        <taxon>Alphaproteobacteria</taxon>
        <taxon>Hyphomicrobiales</taxon>
        <taxon>Rhizobiaceae</taxon>
        <taxon>Endobacterium</taxon>
    </lineage>
</organism>
<evidence type="ECO:0000256" key="2">
    <source>
        <dbReference type="ARBA" id="ARBA00022958"/>
    </source>
</evidence>
<evidence type="ECO:0000313" key="8">
    <source>
        <dbReference type="EMBL" id="MQY47025.1"/>
    </source>
</evidence>
<reference evidence="8 9" key="1">
    <citation type="submission" date="2019-11" db="EMBL/GenBank/DDBJ databases">
        <title>Genome analysis of Rhizobacterium cereale a novel genus and species isolated from maize roots in North Spain.</title>
        <authorList>
            <person name="Menendez E."/>
            <person name="Flores-Felix J.D."/>
            <person name="Ramirez-Bahena M.-H."/>
            <person name="Igual J.M."/>
            <person name="Garcia-Fraile P."/>
            <person name="Peix A."/>
            <person name="Velazquez E."/>
        </authorList>
    </citation>
    <scope>NUCLEOTIDE SEQUENCE [LARGE SCALE GENOMIC DNA]</scope>
    <source>
        <strain evidence="8 9">RZME27</strain>
    </source>
</reference>
<dbReference type="GO" id="GO:0005829">
    <property type="term" value="C:cytosol"/>
    <property type="evidence" value="ECO:0007669"/>
    <property type="project" value="TreeGrafter"/>
</dbReference>
<dbReference type="Gene3D" id="3.40.605.10">
    <property type="entry name" value="Aldehyde Dehydrogenase, Chain A, domain 1"/>
    <property type="match status" value="1"/>
</dbReference>